<dbReference type="Pfam" id="PF07940">
    <property type="entry name" value="Hepar_II_III_C"/>
    <property type="match status" value="1"/>
</dbReference>
<dbReference type="Gene3D" id="2.70.98.70">
    <property type="match status" value="1"/>
</dbReference>
<dbReference type="InterPro" id="IPR058848">
    <property type="entry name" value="Ulvan_lyase_C"/>
</dbReference>
<feature type="domain" description="Endo-acting ulvan lyase C-terminal" evidence="3">
    <location>
        <begin position="740"/>
        <end position="827"/>
    </location>
</feature>
<organism evidence="5 6">
    <name type="scientific">Flavobacterium pokkalii</name>
    <dbReference type="NCBI Taxonomy" id="1940408"/>
    <lineage>
        <taxon>Bacteria</taxon>
        <taxon>Pseudomonadati</taxon>
        <taxon>Bacteroidota</taxon>
        <taxon>Flavobacteriia</taxon>
        <taxon>Flavobacteriales</taxon>
        <taxon>Flavobacteriaceae</taxon>
        <taxon>Flavobacterium</taxon>
    </lineage>
</organism>
<feature type="domain" description="Endo-acting ulvan lyase 2nd" evidence="4">
    <location>
        <begin position="283"/>
        <end position="419"/>
    </location>
</feature>
<dbReference type="Proteomes" id="UP000661715">
    <property type="component" value="Unassembled WGS sequence"/>
</dbReference>
<dbReference type="Pfam" id="PF26374">
    <property type="entry name" value="Ulvan_lyaseC"/>
    <property type="match status" value="1"/>
</dbReference>
<evidence type="ECO:0000259" key="4">
    <source>
        <dbReference type="Pfam" id="PF26377"/>
    </source>
</evidence>
<dbReference type="InterPro" id="IPR008929">
    <property type="entry name" value="Chondroitin_lyas"/>
</dbReference>
<comment type="caution">
    <text evidence="5">The sequence shown here is derived from an EMBL/GenBank/DDBJ whole genome shotgun (WGS) entry which is preliminary data.</text>
</comment>
<dbReference type="InterPro" id="IPR012480">
    <property type="entry name" value="Hepar_II_III_C"/>
</dbReference>
<comment type="subcellular location">
    <subcellularLocation>
        <location evidence="1">Cell envelope</location>
    </subcellularLocation>
</comment>
<name>A0ABR7URY4_9FLAO</name>
<dbReference type="RefSeq" id="WP_188220097.1">
    <property type="nucleotide sequence ID" value="NZ_NASZ01000005.1"/>
</dbReference>
<feature type="domain" description="Heparinase II/III-like C-terminal" evidence="2">
    <location>
        <begin position="460"/>
        <end position="517"/>
    </location>
</feature>
<dbReference type="EMBL" id="NASZ01000005">
    <property type="protein sequence ID" value="MBD0724714.1"/>
    <property type="molecule type" value="Genomic_DNA"/>
</dbReference>
<dbReference type="Gene3D" id="1.50.10.100">
    <property type="entry name" value="Chondroitin AC/alginate lyase"/>
    <property type="match status" value="1"/>
</dbReference>
<gene>
    <name evidence="5" type="ORF">B6A10_05940</name>
</gene>
<accession>A0ABR7URY4</accession>
<evidence type="ECO:0008006" key="7">
    <source>
        <dbReference type="Google" id="ProtNLM"/>
    </source>
</evidence>
<dbReference type="SUPFAM" id="SSF48230">
    <property type="entry name" value="Chondroitin AC/alginate lyase"/>
    <property type="match status" value="1"/>
</dbReference>
<dbReference type="Pfam" id="PF26377">
    <property type="entry name" value="Ulvan_lyase_2nd"/>
    <property type="match status" value="1"/>
</dbReference>
<evidence type="ECO:0000313" key="6">
    <source>
        <dbReference type="Proteomes" id="UP000661715"/>
    </source>
</evidence>
<reference evidence="5 6" key="1">
    <citation type="journal article" date="2020" name="Microbiol. Res.">
        <title>Flavobacterium pokkalii sp. nov., a novel plant growth promoting native rhizobacteria isolated from pokkali rice grown in coastal saline affected agricultural regions of southern India, Kerala.</title>
        <authorList>
            <person name="Menon R.R."/>
            <person name="Kumari S."/>
            <person name="Viver T."/>
            <person name="Rameshkumar N."/>
        </authorList>
    </citation>
    <scope>NUCLEOTIDE SEQUENCE [LARGE SCALE GENOMIC DNA]</scope>
    <source>
        <strain evidence="5 6">L1I52</strain>
    </source>
</reference>
<protein>
    <recommendedName>
        <fullName evidence="7">Heparinase II/III-like protein</fullName>
    </recommendedName>
</protein>
<sequence length="835" mass="95369">MNSFAKNIVVLLLVLNSVVGVSQNLQRPFIWVKQEEKGQVLKKIETQPWANSFYKEFKQRVDGDILLYKKSPGEFLNKIPFDWSKQKADSTPPLKRFENSVNENNTDRSLQNKFLQIGIDCGVMYFLTEDKTYAQCAVDILHAFVEGLIQIQPSTEKGNGGWLYPTDHLREARIIGAQLPIIYDFVATYIDKNRKAFSIGSQKNTNFSVENAQKVFETYAQLAVEHGHTGSNWSVLESFSLVQNALALNDESLRKKYLDFYLVKGTEQQDALPDVAHKYKNDGDVYPETSQYSNGVAEFTTRMLILLDRYNPDLKLGQKYYKIPFSLDRWNSIRYPNGEIIRFGDGHRHFETPYDAYDMAYLLGKKEGITKLTTKFGPLVTEGIQSKKYDRATVGKRSGGISPYFTPLQLLWLEDIKESYDVNQTTLPRTDQFTHAGVFLQRNLSSTKNPEDGLMCFVGGGQMVHGHASGMDMELYGLGQVLGVDNGRGAYRTDLHENYSRLFAAHNTVVVNGASQGEGDWVNLGINRTQLVAMEPKPLETAVSPNYSFTRTNFLDDRGDKAEATQERTLALVRTSPTTGYYVDVFRSKSAMPNEYHDYLYHNIGDELQFLNKDLTLKPDENRFQENANVKYVYNKNYKNPGWHFFKKVASSEVYSKDVNATFEISKLQDKKNRFMHLYILGNKEREYTKVMAPHTFEAPKPYDKLPTPTMVIRQKGEAWSNPFAVIYEPSFDEKSDNGIQTVEKLETAGLFKGFKVVSKIKGQKIIQYIISQGTNEIFESKELKLSFIGSFAIITLNESGELNNIYVGDGQYIHFDKHILKPKQPTDRSFYVEF</sequence>
<proteinExistence type="predicted"/>
<evidence type="ECO:0000259" key="2">
    <source>
        <dbReference type="Pfam" id="PF07940"/>
    </source>
</evidence>
<dbReference type="InterPro" id="IPR058849">
    <property type="entry name" value="Ulvan_lyase_2nd"/>
</dbReference>
<evidence type="ECO:0000313" key="5">
    <source>
        <dbReference type="EMBL" id="MBD0724714.1"/>
    </source>
</evidence>
<keyword evidence="6" id="KW-1185">Reference proteome</keyword>
<evidence type="ECO:0000259" key="3">
    <source>
        <dbReference type="Pfam" id="PF26374"/>
    </source>
</evidence>
<evidence type="ECO:0000256" key="1">
    <source>
        <dbReference type="ARBA" id="ARBA00004196"/>
    </source>
</evidence>